<feature type="compositionally biased region" description="Pro residues" evidence="2">
    <location>
        <begin position="52"/>
        <end position="66"/>
    </location>
</feature>
<name>A0ABD3I028_9MARC</name>
<feature type="region of interest" description="Disordered" evidence="2">
    <location>
        <begin position="1"/>
        <end position="66"/>
    </location>
</feature>
<gene>
    <name evidence="3" type="ORF">R1sor_011154</name>
</gene>
<keyword evidence="4" id="KW-1185">Reference proteome</keyword>
<comment type="caution">
    <text evidence="3">The sequence shown here is derived from an EMBL/GenBank/DDBJ whole genome shotgun (WGS) entry which is preliminary data.</text>
</comment>
<dbReference type="EMBL" id="JBJQOH010000002">
    <property type="protein sequence ID" value="KAL3697078.1"/>
    <property type="molecule type" value="Genomic_DNA"/>
</dbReference>
<accession>A0ABD3I028</accession>
<dbReference type="AlphaFoldDB" id="A0ABD3I028"/>
<dbReference type="InterPro" id="IPR032727">
    <property type="entry name" value="CLAMP"/>
</dbReference>
<evidence type="ECO:0000313" key="3">
    <source>
        <dbReference type="EMBL" id="KAL3697078.1"/>
    </source>
</evidence>
<dbReference type="PANTHER" id="PTHR28457">
    <property type="entry name" value="COILED-COIL DOMAIN-CONTAINING PROTEIN 189"/>
    <property type="match status" value="1"/>
</dbReference>
<dbReference type="Pfam" id="PF14769">
    <property type="entry name" value="CLAMP"/>
    <property type="match status" value="1"/>
</dbReference>
<feature type="compositionally biased region" description="Basic residues" evidence="2">
    <location>
        <begin position="387"/>
        <end position="399"/>
    </location>
</feature>
<evidence type="ECO:0000313" key="4">
    <source>
        <dbReference type="Proteomes" id="UP001633002"/>
    </source>
</evidence>
<protein>
    <submittedName>
        <fullName evidence="3">Uncharacterized protein</fullName>
    </submittedName>
</protein>
<dbReference type="PANTHER" id="PTHR28457:SF4">
    <property type="entry name" value="CRAL-TRIO DOMAIN-CONTAINING PROTEIN"/>
    <property type="match status" value="1"/>
</dbReference>
<feature type="coiled-coil region" evidence="1">
    <location>
        <begin position="240"/>
        <end position="269"/>
    </location>
</feature>
<sequence>MGKKDKRSKSPKGKKDKDKKDDKEGSPSELPEEEKHAEDQTLVASSETKSLPPLPPGELPGPPPVVKPEFTYNKELTLEQLQQILALSVNLEDTARCLAGIMQLGDIVFDARNLILLEYCLGIIMFGKNAGLKITQIQVIYDLGHMILDIIRAGNPFAEAERIFRNRLISMSMKNADKSQNPMFSAWDLERITPYFTSTVFQHYCLYQYCFTKDHYNITRDERVWIETPFIYPLSESQTTEEVEAEKAAKKAAAEKAEAEAKEAALKASQDAFALLDAEARLRAEEELKRRPLNLQQAIDIAVRDKVLVAKQSLIEEYHYREKYLLEKVLRMQGDEGNTKEHPETKKPKKEEKGETGNKGEKGEKEGKNDNATEEEDPESAKSPKSEKRKKKEKKEKKK</sequence>
<feature type="region of interest" description="Disordered" evidence="2">
    <location>
        <begin position="335"/>
        <end position="399"/>
    </location>
</feature>
<proteinExistence type="predicted"/>
<reference evidence="3 4" key="1">
    <citation type="submission" date="2024-09" db="EMBL/GenBank/DDBJ databases">
        <title>Chromosome-scale assembly of Riccia sorocarpa.</title>
        <authorList>
            <person name="Paukszto L."/>
        </authorList>
    </citation>
    <scope>NUCLEOTIDE SEQUENCE [LARGE SCALE GENOMIC DNA]</scope>
    <source>
        <strain evidence="3">LP-2024</strain>
        <tissue evidence="3">Aerial parts of the thallus</tissue>
    </source>
</reference>
<evidence type="ECO:0000256" key="2">
    <source>
        <dbReference type="SAM" id="MobiDB-lite"/>
    </source>
</evidence>
<feature type="compositionally biased region" description="Basic residues" evidence="2">
    <location>
        <begin position="1"/>
        <end position="12"/>
    </location>
</feature>
<evidence type="ECO:0000256" key="1">
    <source>
        <dbReference type="SAM" id="Coils"/>
    </source>
</evidence>
<organism evidence="3 4">
    <name type="scientific">Riccia sorocarpa</name>
    <dbReference type="NCBI Taxonomy" id="122646"/>
    <lineage>
        <taxon>Eukaryota</taxon>
        <taxon>Viridiplantae</taxon>
        <taxon>Streptophyta</taxon>
        <taxon>Embryophyta</taxon>
        <taxon>Marchantiophyta</taxon>
        <taxon>Marchantiopsida</taxon>
        <taxon>Marchantiidae</taxon>
        <taxon>Marchantiales</taxon>
        <taxon>Ricciaceae</taxon>
        <taxon>Riccia</taxon>
    </lineage>
</organism>
<dbReference type="Proteomes" id="UP001633002">
    <property type="component" value="Unassembled WGS sequence"/>
</dbReference>
<feature type="compositionally biased region" description="Basic and acidic residues" evidence="2">
    <location>
        <begin position="13"/>
        <end position="26"/>
    </location>
</feature>
<feature type="compositionally biased region" description="Basic and acidic residues" evidence="2">
    <location>
        <begin position="335"/>
        <end position="371"/>
    </location>
</feature>
<keyword evidence="1" id="KW-0175">Coiled coil</keyword>